<accession>A0A2M7BUM6</accession>
<sequence>MSCFALFVDSKPESAEVTKFLDSLGVKYTAVPIEDPENDPREFIRRKLPVLQFVTIGAYPMTRWGLEEIKSVENAILLAWKDDKKLRVFYKQKREEGFEI</sequence>
<protein>
    <submittedName>
        <fullName evidence="1">Uncharacterized protein</fullName>
    </submittedName>
</protein>
<dbReference type="EMBL" id="PEUX01000033">
    <property type="protein sequence ID" value="PIV10239.1"/>
    <property type="molecule type" value="Genomic_DNA"/>
</dbReference>
<evidence type="ECO:0000313" key="1">
    <source>
        <dbReference type="EMBL" id="PIV10239.1"/>
    </source>
</evidence>
<dbReference type="AlphaFoldDB" id="A0A2M7BUM6"/>
<organism evidence="1 2">
    <name type="scientific">Candidatus Portnoybacteria bacterium CG03_land_8_20_14_0_80_41_10</name>
    <dbReference type="NCBI Taxonomy" id="1974808"/>
    <lineage>
        <taxon>Bacteria</taxon>
        <taxon>Candidatus Portnoyibacteriota</taxon>
    </lineage>
</organism>
<evidence type="ECO:0000313" key="2">
    <source>
        <dbReference type="Proteomes" id="UP000229894"/>
    </source>
</evidence>
<proteinExistence type="predicted"/>
<reference evidence="2" key="1">
    <citation type="submission" date="2017-09" db="EMBL/GenBank/DDBJ databases">
        <title>Depth-based differentiation of microbial function through sediment-hosted aquifers and enrichment of novel symbionts in the deep terrestrial subsurface.</title>
        <authorList>
            <person name="Probst A.J."/>
            <person name="Ladd B."/>
            <person name="Jarett J.K."/>
            <person name="Geller-Mcgrath D.E."/>
            <person name="Sieber C.M.K."/>
            <person name="Emerson J.B."/>
            <person name="Anantharaman K."/>
            <person name="Thomas B.C."/>
            <person name="Malmstrom R."/>
            <person name="Stieglmeier M."/>
            <person name="Klingl A."/>
            <person name="Woyke T."/>
            <person name="Ryan C.M."/>
            <person name="Banfield J.F."/>
        </authorList>
    </citation>
    <scope>NUCLEOTIDE SEQUENCE [LARGE SCALE GENOMIC DNA]</scope>
</reference>
<dbReference type="Proteomes" id="UP000229894">
    <property type="component" value="Unassembled WGS sequence"/>
</dbReference>
<name>A0A2M7BUM6_9BACT</name>
<gene>
    <name evidence="1" type="ORF">COS49_01505</name>
</gene>
<comment type="caution">
    <text evidence="1">The sequence shown here is derived from an EMBL/GenBank/DDBJ whole genome shotgun (WGS) entry which is preliminary data.</text>
</comment>